<dbReference type="SUPFAM" id="SSF46894">
    <property type="entry name" value="C-terminal effector domain of the bipartite response regulators"/>
    <property type="match status" value="1"/>
</dbReference>
<proteinExistence type="predicted"/>
<dbReference type="InterPro" id="IPR016032">
    <property type="entry name" value="Sig_transdc_resp-reg_C-effctor"/>
</dbReference>
<dbReference type="PANTHER" id="PTHR44688:SF16">
    <property type="entry name" value="DNA-BINDING TRANSCRIPTIONAL ACTIVATOR DEVR_DOSR"/>
    <property type="match status" value="1"/>
</dbReference>
<keyword evidence="3" id="KW-0804">Transcription</keyword>
<comment type="caution">
    <text evidence="6">The sequence shown here is derived from an EMBL/GenBank/DDBJ whole genome shotgun (WGS) entry which is preliminary data.</text>
</comment>
<reference evidence="6 7" key="1">
    <citation type="submission" date="2021-10" db="EMBL/GenBank/DDBJ databases">
        <title>Streptomyces gossypii sp. nov., isolated from soil collected from cotton field.</title>
        <authorList>
            <person name="Ge X."/>
            <person name="Chen X."/>
            <person name="Liu W."/>
        </authorList>
    </citation>
    <scope>NUCLEOTIDE SEQUENCE [LARGE SCALE GENOMIC DNA]</scope>
    <source>
        <strain evidence="6 7">N2-109</strain>
    </source>
</reference>
<dbReference type="PROSITE" id="PS50043">
    <property type="entry name" value="HTH_LUXR_2"/>
    <property type="match status" value="1"/>
</dbReference>
<organism evidence="6 7">
    <name type="scientific">Streptomyces gossypii</name>
    <dbReference type="NCBI Taxonomy" id="2883101"/>
    <lineage>
        <taxon>Bacteria</taxon>
        <taxon>Bacillati</taxon>
        <taxon>Actinomycetota</taxon>
        <taxon>Actinomycetes</taxon>
        <taxon>Kitasatosporales</taxon>
        <taxon>Streptomycetaceae</taxon>
        <taxon>Streptomyces</taxon>
    </lineage>
</organism>
<dbReference type="EMBL" id="JAJAGO010000010">
    <property type="protein sequence ID" value="MCT2592558.1"/>
    <property type="molecule type" value="Genomic_DNA"/>
</dbReference>
<evidence type="ECO:0000256" key="4">
    <source>
        <dbReference type="SAM" id="MobiDB-lite"/>
    </source>
</evidence>
<keyword evidence="7" id="KW-1185">Reference proteome</keyword>
<name>A0ABT2JXD5_9ACTN</name>
<protein>
    <submittedName>
        <fullName evidence="6">Helix-turn-helix transcriptional regulator</fullName>
    </submittedName>
</protein>
<gene>
    <name evidence="6" type="ORF">LHJ74_22055</name>
</gene>
<dbReference type="Gene3D" id="3.30.70.1060">
    <property type="entry name" value="Dimeric alpha+beta barrel"/>
    <property type="match status" value="1"/>
</dbReference>
<evidence type="ECO:0000256" key="1">
    <source>
        <dbReference type="ARBA" id="ARBA00023015"/>
    </source>
</evidence>
<evidence type="ECO:0000259" key="5">
    <source>
        <dbReference type="PROSITE" id="PS50043"/>
    </source>
</evidence>
<evidence type="ECO:0000313" key="6">
    <source>
        <dbReference type="EMBL" id="MCT2592558.1"/>
    </source>
</evidence>
<sequence length="198" mass="21705">MKYLVERHLRDGAHLRRTRPRHHMYWRRMARDRVLLYGGVWAEGQGDTLIVQVDDVAVLRQVLGGDPYVHESLVVDVRTRQLGDEPSWHNAGPPERSSTAGPVTGAVTAIGTGPTRGLAAASAVRDRAAPPSPGDEALSAHESRISRMMLDGMTNRQMAACLGVSSRAVEQHITRIYRKLAISRRAQLAVALHGRPAA</sequence>
<dbReference type="PANTHER" id="PTHR44688">
    <property type="entry name" value="DNA-BINDING TRANSCRIPTIONAL ACTIVATOR DEVR_DOSR"/>
    <property type="match status" value="1"/>
</dbReference>
<dbReference type="Pfam" id="PF00196">
    <property type="entry name" value="GerE"/>
    <property type="match status" value="1"/>
</dbReference>
<dbReference type="Proteomes" id="UP001156389">
    <property type="component" value="Unassembled WGS sequence"/>
</dbReference>
<accession>A0ABT2JXD5</accession>
<evidence type="ECO:0000256" key="3">
    <source>
        <dbReference type="ARBA" id="ARBA00023163"/>
    </source>
</evidence>
<feature type="region of interest" description="Disordered" evidence="4">
    <location>
        <begin position="84"/>
        <end position="103"/>
    </location>
</feature>
<dbReference type="InterPro" id="IPR000792">
    <property type="entry name" value="Tscrpt_reg_LuxR_C"/>
</dbReference>
<dbReference type="InterPro" id="IPR011008">
    <property type="entry name" value="Dimeric_a/b-barrel"/>
</dbReference>
<dbReference type="Gene3D" id="1.10.10.10">
    <property type="entry name" value="Winged helix-like DNA-binding domain superfamily/Winged helix DNA-binding domain"/>
    <property type="match status" value="1"/>
</dbReference>
<evidence type="ECO:0000313" key="7">
    <source>
        <dbReference type="Proteomes" id="UP001156389"/>
    </source>
</evidence>
<keyword evidence="2" id="KW-0238">DNA-binding</keyword>
<dbReference type="PRINTS" id="PR00038">
    <property type="entry name" value="HTHLUXR"/>
</dbReference>
<dbReference type="SMART" id="SM00421">
    <property type="entry name" value="HTH_LUXR"/>
    <property type="match status" value="1"/>
</dbReference>
<dbReference type="CDD" id="cd06170">
    <property type="entry name" value="LuxR_C_like"/>
    <property type="match status" value="1"/>
</dbReference>
<keyword evidence="1" id="KW-0805">Transcription regulation</keyword>
<dbReference type="RefSeq" id="WP_260219880.1">
    <property type="nucleotide sequence ID" value="NZ_JAJAGO010000010.1"/>
</dbReference>
<feature type="domain" description="HTH luxR-type" evidence="5">
    <location>
        <begin position="131"/>
        <end position="196"/>
    </location>
</feature>
<evidence type="ECO:0000256" key="2">
    <source>
        <dbReference type="ARBA" id="ARBA00023125"/>
    </source>
</evidence>
<dbReference type="InterPro" id="IPR036388">
    <property type="entry name" value="WH-like_DNA-bd_sf"/>
</dbReference>
<dbReference type="SUPFAM" id="SSF54909">
    <property type="entry name" value="Dimeric alpha+beta barrel"/>
    <property type="match status" value="1"/>
</dbReference>